<organism evidence="1 2">
    <name type="scientific">Clostridium weizhouense</name>
    <dbReference type="NCBI Taxonomy" id="2859781"/>
    <lineage>
        <taxon>Bacteria</taxon>
        <taxon>Bacillati</taxon>
        <taxon>Bacillota</taxon>
        <taxon>Clostridia</taxon>
        <taxon>Eubacteriales</taxon>
        <taxon>Clostridiaceae</taxon>
        <taxon>Clostridium</taxon>
    </lineage>
</organism>
<comment type="caution">
    <text evidence="1">The sequence shown here is derived from an EMBL/GenBank/DDBJ whole genome shotgun (WGS) entry which is preliminary data.</text>
</comment>
<proteinExistence type="predicted"/>
<keyword evidence="2" id="KW-1185">Reference proteome</keyword>
<reference evidence="1 2" key="1">
    <citation type="submission" date="2021-07" db="EMBL/GenBank/DDBJ databases">
        <title>Clostridium weizhouense sp. nov., an anaerobic bacterium isolated from activated sludge of Petroleum wastewater.</title>
        <authorList>
            <person name="Li Q."/>
        </authorList>
    </citation>
    <scope>NUCLEOTIDE SEQUENCE [LARGE SCALE GENOMIC DNA]</scope>
    <source>
        <strain evidence="1 2">YB-6</strain>
    </source>
</reference>
<sequence length="106" mass="12782">MTNFEVRIWYNYHDRNIINEIDESLSIKEQAKQAHFLRNKYRSEARKLMKDRELAENLNTNNSNKSFEYYETKYMEQGYSSNILYKKIIEASTRSNKLINKQFGLA</sequence>
<dbReference type="EMBL" id="JAHXPT010000010">
    <property type="protein sequence ID" value="MBW6410937.1"/>
    <property type="molecule type" value="Genomic_DNA"/>
</dbReference>
<evidence type="ECO:0008006" key="3">
    <source>
        <dbReference type="Google" id="ProtNLM"/>
    </source>
</evidence>
<evidence type="ECO:0000313" key="2">
    <source>
        <dbReference type="Proteomes" id="UP001519921"/>
    </source>
</evidence>
<name>A0ABS7AQN6_9CLOT</name>
<dbReference type="RefSeq" id="WP_219780494.1">
    <property type="nucleotide sequence ID" value="NZ_JAHXPT010000010.1"/>
</dbReference>
<protein>
    <recommendedName>
        <fullName evidence="3">Phage protein</fullName>
    </recommendedName>
</protein>
<gene>
    <name evidence="1" type="ORF">KYD98_12605</name>
</gene>
<evidence type="ECO:0000313" key="1">
    <source>
        <dbReference type="EMBL" id="MBW6410937.1"/>
    </source>
</evidence>
<accession>A0ABS7AQN6</accession>
<dbReference type="Proteomes" id="UP001519921">
    <property type="component" value="Unassembled WGS sequence"/>
</dbReference>